<keyword evidence="5 10" id="KW-0552">Olfaction</keyword>
<evidence type="ECO:0000256" key="3">
    <source>
        <dbReference type="ARBA" id="ARBA00022606"/>
    </source>
</evidence>
<evidence type="ECO:0000313" key="11">
    <source>
        <dbReference type="EMBL" id="EDW64256.1"/>
    </source>
</evidence>
<dbReference type="PhylomeDB" id="B4LUS9"/>
<comment type="caution">
    <text evidence="10">Lacks conserved residue(s) required for the propagation of feature annotation.</text>
</comment>
<dbReference type="PANTHER" id="PTHR21137:SF35">
    <property type="entry name" value="ODORANT RECEPTOR 19A-RELATED"/>
    <property type="match status" value="1"/>
</dbReference>
<dbReference type="InterPro" id="IPR004117">
    <property type="entry name" value="7tm6_olfct_rcpt"/>
</dbReference>
<keyword evidence="12" id="KW-1185">Reference proteome</keyword>
<dbReference type="Proteomes" id="UP000008792">
    <property type="component" value="Unassembled WGS sequence"/>
</dbReference>
<feature type="transmembrane region" description="Helical" evidence="10">
    <location>
        <begin position="41"/>
        <end position="62"/>
    </location>
</feature>
<comment type="similarity">
    <text evidence="10">Belongs to the insect chemoreceptor superfamily. Heteromeric odorant receptor channel (TC 1.A.69) family.</text>
</comment>
<dbReference type="GO" id="GO:0004984">
    <property type="term" value="F:olfactory receptor activity"/>
    <property type="evidence" value="ECO:0007669"/>
    <property type="project" value="InterPro"/>
</dbReference>
<sequence>MSVNGNRRSVYFGIIWWAWRLLGAVELNARSLGSYRFWRAVALNAIVTAAFPVMLILTTLSFELPLDNLMNFNISLTSVATSVKFLIYVRQLRKIPEIERLLAKLDTRVSTNDQRVHHAQTSRMLSIISTLYKLSYGATGINSNVAVFFREQRSLPFPAWFPLDWTNSLTNYFIALMHQFLAISMQILQNFVDDLFPPLVFILIAGHCDQLVLRLSAIGYDQSDRRSNEQELIKCIRDHQIICRLHLLAMEVISWPLLVQFIVISIDVGAALCALLFYVESMQERLYYASFIFALAMQIFPVCYYGTLVEYSFGRLHFAAYSSNWVDQSITYRKNLIIFVERTQRLPKQRAGNFIPIALTTFLANCKAAYSFCTLLADNGTDKEELSRQL</sequence>
<keyword evidence="4 10" id="KW-0812">Transmembrane</keyword>
<dbReference type="PANTHER" id="PTHR21137">
    <property type="entry name" value="ODORANT RECEPTOR"/>
    <property type="match status" value="1"/>
</dbReference>
<dbReference type="OMA" id="CIRDQNA"/>
<evidence type="ECO:0000256" key="9">
    <source>
        <dbReference type="ARBA" id="ARBA00023224"/>
    </source>
</evidence>
<dbReference type="GO" id="GO:0007165">
    <property type="term" value="P:signal transduction"/>
    <property type="evidence" value="ECO:0007669"/>
    <property type="project" value="UniProtKB-KW"/>
</dbReference>
<evidence type="ECO:0000256" key="5">
    <source>
        <dbReference type="ARBA" id="ARBA00022725"/>
    </source>
</evidence>
<gene>
    <name evidence="11" type="primary">Dvir\GJ17368</name>
    <name evidence="11" type="ORF">Dvir_GJ17368</name>
</gene>
<keyword evidence="7 10" id="KW-0472">Membrane</keyword>
<evidence type="ECO:0000256" key="1">
    <source>
        <dbReference type="ARBA" id="ARBA00004651"/>
    </source>
</evidence>
<protein>
    <recommendedName>
        <fullName evidence="10">Odorant receptor</fullName>
    </recommendedName>
</protein>
<dbReference type="GO" id="GO:0005549">
    <property type="term" value="F:odorant binding"/>
    <property type="evidence" value="ECO:0007669"/>
    <property type="project" value="InterPro"/>
</dbReference>
<dbReference type="eggNOG" id="ENOG502RTKY">
    <property type="taxonomic scope" value="Eukaryota"/>
</dbReference>
<evidence type="ECO:0000256" key="7">
    <source>
        <dbReference type="ARBA" id="ARBA00023136"/>
    </source>
</evidence>
<dbReference type="EMBL" id="CH940649">
    <property type="protein sequence ID" value="EDW64256.1"/>
    <property type="molecule type" value="Genomic_DNA"/>
</dbReference>
<proteinExistence type="inferred from homology"/>
<feature type="transmembrane region" description="Helical" evidence="10">
    <location>
        <begin position="257"/>
        <end position="279"/>
    </location>
</feature>
<dbReference type="OrthoDB" id="7548151at2759"/>
<dbReference type="InParanoid" id="B4LUS9"/>
<comment type="subcellular location">
    <subcellularLocation>
        <location evidence="1 10">Cell membrane</location>
        <topology evidence="1 10">Multi-pass membrane protein</topology>
    </subcellularLocation>
</comment>
<keyword evidence="8 10" id="KW-0675">Receptor</keyword>
<keyword evidence="3 10" id="KW-0716">Sensory transduction</keyword>
<evidence type="ECO:0000256" key="2">
    <source>
        <dbReference type="ARBA" id="ARBA00022475"/>
    </source>
</evidence>
<reference evidence="11 12" key="1">
    <citation type="journal article" date="2007" name="Nature">
        <title>Evolution of genes and genomes on the Drosophila phylogeny.</title>
        <authorList>
            <consortium name="Drosophila 12 Genomes Consortium"/>
            <person name="Clark A.G."/>
            <person name="Eisen M.B."/>
            <person name="Smith D.R."/>
            <person name="Bergman C.M."/>
            <person name="Oliver B."/>
            <person name="Markow T.A."/>
            <person name="Kaufman T.C."/>
            <person name="Kellis M."/>
            <person name="Gelbart W."/>
            <person name="Iyer V.N."/>
            <person name="Pollard D.A."/>
            <person name="Sackton T.B."/>
            <person name="Larracuente A.M."/>
            <person name="Singh N.D."/>
            <person name="Abad J.P."/>
            <person name="Abt D.N."/>
            <person name="Adryan B."/>
            <person name="Aguade M."/>
            <person name="Akashi H."/>
            <person name="Anderson W.W."/>
            <person name="Aquadro C.F."/>
            <person name="Ardell D.H."/>
            <person name="Arguello R."/>
            <person name="Artieri C.G."/>
            <person name="Barbash D.A."/>
            <person name="Barker D."/>
            <person name="Barsanti P."/>
            <person name="Batterham P."/>
            <person name="Batzoglou S."/>
            <person name="Begun D."/>
            <person name="Bhutkar A."/>
            <person name="Blanco E."/>
            <person name="Bosak S.A."/>
            <person name="Bradley R.K."/>
            <person name="Brand A.D."/>
            <person name="Brent M.R."/>
            <person name="Brooks A.N."/>
            <person name="Brown R.H."/>
            <person name="Butlin R.K."/>
            <person name="Caggese C."/>
            <person name="Calvi B.R."/>
            <person name="Bernardo de Carvalho A."/>
            <person name="Caspi A."/>
            <person name="Castrezana S."/>
            <person name="Celniker S.E."/>
            <person name="Chang J.L."/>
            <person name="Chapple C."/>
            <person name="Chatterji S."/>
            <person name="Chinwalla A."/>
            <person name="Civetta A."/>
            <person name="Clifton S.W."/>
            <person name="Comeron J.M."/>
            <person name="Costello J.C."/>
            <person name="Coyne J.A."/>
            <person name="Daub J."/>
            <person name="David R.G."/>
            <person name="Delcher A.L."/>
            <person name="Delehaunty K."/>
            <person name="Do C.B."/>
            <person name="Ebling H."/>
            <person name="Edwards K."/>
            <person name="Eickbush T."/>
            <person name="Evans J.D."/>
            <person name="Filipski A."/>
            <person name="Findeiss S."/>
            <person name="Freyhult E."/>
            <person name="Fulton L."/>
            <person name="Fulton R."/>
            <person name="Garcia A.C."/>
            <person name="Gardiner A."/>
            <person name="Garfield D.A."/>
            <person name="Garvin B.E."/>
            <person name="Gibson G."/>
            <person name="Gilbert D."/>
            <person name="Gnerre S."/>
            <person name="Godfrey J."/>
            <person name="Good R."/>
            <person name="Gotea V."/>
            <person name="Gravely B."/>
            <person name="Greenberg A.J."/>
            <person name="Griffiths-Jones S."/>
            <person name="Gross S."/>
            <person name="Guigo R."/>
            <person name="Gustafson E.A."/>
            <person name="Haerty W."/>
            <person name="Hahn M.W."/>
            <person name="Halligan D.L."/>
            <person name="Halpern A.L."/>
            <person name="Halter G.M."/>
            <person name="Han M.V."/>
            <person name="Heger A."/>
            <person name="Hillier L."/>
            <person name="Hinrichs A.S."/>
            <person name="Holmes I."/>
            <person name="Hoskins R.A."/>
            <person name="Hubisz M.J."/>
            <person name="Hultmark D."/>
            <person name="Huntley M.A."/>
            <person name="Jaffe D.B."/>
            <person name="Jagadeeshan S."/>
            <person name="Jeck W.R."/>
            <person name="Johnson J."/>
            <person name="Jones C.D."/>
            <person name="Jordan W.C."/>
            <person name="Karpen G.H."/>
            <person name="Kataoka E."/>
            <person name="Keightley P.D."/>
            <person name="Kheradpour P."/>
            <person name="Kirkness E.F."/>
            <person name="Koerich L.B."/>
            <person name="Kristiansen K."/>
            <person name="Kudrna D."/>
            <person name="Kulathinal R.J."/>
            <person name="Kumar S."/>
            <person name="Kwok R."/>
            <person name="Lander E."/>
            <person name="Langley C.H."/>
            <person name="Lapoint R."/>
            <person name="Lazzaro B.P."/>
            <person name="Lee S.J."/>
            <person name="Levesque L."/>
            <person name="Li R."/>
            <person name="Lin C.F."/>
            <person name="Lin M.F."/>
            <person name="Lindblad-Toh K."/>
            <person name="Llopart A."/>
            <person name="Long M."/>
            <person name="Low L."/>
            <person name="Lozovsky E."/>
            <person name="Lu J."/>
            <person name="Luo M."/>
            <person name="Machado C.A."/>
            <person name="Makalowski W."/>
            <person name="Marzo M."/>
            <person name="Matsuda M."/>
            <person name="Matzkin L."/>
            <person name="McAllister B."/>
            <person name="McBride C.S."/>
            <person name="McKernan B."/>
            <person name="McKernan K."/>
            <person name="Mendez-Lago M."/>
            <person name="Minx P."/>
            <person name="Mollenhauer M.U."/>
            <person name="Montooth K."/>
            <person name="Mount S.M."/>
            <person name="Mu X."/>
            <person name="Myers E."/>
            <person name="Negre B."/>
            <person name="Newfeld S."/>
            <person name="Nielsen R."/>
            <person name="Noor M.A."/>
            <person name="O'Grady P."/>
            <person name="Pachter L."/>
            <person name="Papaceit M."/>
            <person name="Parisi M.J."/>
            <person name="Parisi M."/>
            <person name="Parts L."/>
            <person name="Pedersen J.S."/>
            <person name="Pesole G."/>
            <person name="Phillippy A.M."/>
            <person name="Ponting C.P."/>
            <person name="Pop M."/>
            <person name="Porcelli D."/>
            <person name="Powell J.R."/>
            <person name="Prohaska S."/>
            <person name="Pruitt K."/>
            <person name="Puig M."/>
            <person name="Quesneville H."/>
            <person name="Ram K.R."/>
            <person name="Rand D."/>
            <person name="Rasmussen M.D."/>
            <person name="Reed L.K."/>
            <person name="Reenan R."/>
            <person name="Reily A."/>
            <person name="Remington K.A."/>
            <person name="Rieger T.T."/>
            <person name="Ritchie M.G."/>
            <person name="Robin C."/>
            <person name="Rogers Y.H."/>
            <person name="Rohde C."/>
            <person name="Rozas J."/>
            <person name="Rubenfield M.J."/>
            <person name="Ruiz A."/>
            <person name="Russo S."/>
            <person name="Salzberg S.L."/>
            <person name="Sanchez-Gracia A."/>
            <person name="Saranga D.J."/>
            <person name="Sato H."/>
            <person name="Schaeffer S.W."/>
            <person name="Schatz M.C."/>
            <person name="Schlenke T."/>
            <person name="Schwartz R."/>
            <person name="Segarra C."/>
            <person name="Singh R.S."/>
            <person name="Sirot L."/>
            <person name="Sirota M."/>
            <person name="Sisneros N.B."/>
            <person name="Smith C.D."/>
            <person name="Smith T.F."/>
            <person name="Spieth J."/>
            <person name="Stage D.E."/>
            <person name="Stark A."/>
            <person name="Stephan W."/>
            <person name="Strausberg R.L."/>
            <person name="Strempel S."/>
            <person name="Sturgill D."/>
            <person name="Sutton G."/>
            <person name="Sutton G.G."/>
            <person name="Tao W."/>
            <person name="Teichmann S."/>
            <person name="Tobari Y.N."/>
            <person name="Tomimura Y."/>
            <person name="Tsolas J.M."/>
            <person name="Valente V.L."/>
            <person name="Venter E."/>
            <person name="Venter J.C."/>
            <person name="Vicario S."/>
            <person name="Vieira F.G."/>
            <person name="Vilella A.J."/>
            <person name="Villasante A."/>
            <person name="Walenz B."/>
            <person name="Wang J."/>
            <person name="Wasserman M."/>
            <person name="Watts T."/>
            <person name="Wilson D."/>
            <person name="Wilson R.K."/>
            <person name="Wing R.A."/>
            <person name="Wolfner M.F."/>
            <person name="Wong A."/>
            <person name="Wong G.K."/>
            <person name="Wu C.I."/>
            <person name="Wu G."/>
            <person name="Yamamoto D."/>
            <person name="Yang H.P."/>
            <person name="Yang S.P."/>
            <person name="Yorke J.A."/>
            <person name="Yoshida K."/>
            <person name="Zdobnov E."/>
            <person name="Zhang P."/>
            <person name="Zhang Y."/>
            <person name="Zimin A.V."/>
            <person name="Baldwin J."/>
            <person name="Abdouelleil A."/>
            <person name="Abdulkadir J."/>
            <person name="Abebe A."/>
            <person name="Abera B."/>
            <person name="Abreu J."/>
            <person name="Acer S.C."/>
            <person name="Aftuck L."/>
            <person name="Alexander A."/>
            <person name="An P."/>
            <person name="Anderson E."/>
            <person name="Anderson S."/>
            <person name="Arachi H."/>
            <person name="Azer M."/>
            <person name="Bachantsang P."/>
            <person name="Barry A."/>
            <person name="Bayul T."/>
            <person name="Berlin A."/>
            <person name="Bessette D."/>
            <person name="Bloom T."/>
            <person name="Blye J."/>
            <person name="Boguslavskiy L."/>
            <person name="Bonnet C."/>
            <person name="Boukhgalter B."/>
            <person name="Bourzgui I."/>
            <person name="Brown A."/>
            <person name="Cahill P."/>
            <person name="Channer S."/>
            <person name="Cheshatsang Y."/>
            <person name="Chuda L."/>
            <person name="Citroen M."/>
            <person name="Collymore A."/>
            <person name="Cooke P."/>
            <person name="Costello M."/>
            <person name="D'Aco K."/>
            <person name="Daza R."/>
            <person name="De Haan G."/>
            <person name="DeGray S."/>
            <person name="DeMaso C."/>
            <person name="Dhargay N."/>
            <person name="Dooley K."/>
            <person name="Dooley E."/>
            <person name="Doricent M."/>
            <person name="Dorje P."/>
            <person name="Dorjee K."/>
            <person name="Dupes A."/>
            <person name="Elong R."/>
            <person name="Falk J."/>
            <person name="Farina A."/>
            <person name="Faro S."/>
            <person name="Ferguson D."/>
            <person name="Fisher S."/>
            <person name="Foley C.D."/>
            <person name="Franke A."/>
            <person name="Friedrich D."/>
            <person name="Gadbois L."/>
            <person name="Gearin G."/>
            <person name="Gearin C.R."/>
            <person name="Giannoukos G."/>
            <person name="Goode T."/>
            <person name="Graham J."/>
            <person name="Grandbois E."/>
            <person name="Grewal S."/>
            <person name="Gyaltsen K."/>
            <person name="Hafez N."/>
            <person name="Hagos B."/>
            <person name="Hall J."/>
            <person name="Henson C."/>
            <person name="Hollinger A."/>
            <person name="Honan T."/>
            <person name="Huard M.D."/>
            <person name="Hughes L."/>
            <person name="Hurhula B."/>
            <person name="Husby M.E."/>
            <person name="Kamat A."/>
            <person name="Kanga B."/>
            <person name="Kashin S."/>
            <person name="Khazanovich D."/>
            <person name="Kisner P."/>
            <person name="Lance K."/>
            <person name="Lara M."/>
            <person name="Lee W."/>
            <person name="Lennon N."/>
            <person name="Letendre F."/>
            <person name="LeVine R."/>
            <person name="Lipovsky A."/>
            <person name="Liu X."/>
            <person name="Liu J."/>
            <person name="Liu S."/>
            <person name="Lokyitsang T."/>
            <person name="Lokyitsang Y."/>
            <person name="Lubonja R."/>
            <person name="Lui A."/>
            <person name="MacDonald P."/>
            <person name="Magnisalis V."/>
            <person name="Maru K."/>
            <person name="Matthews C."/>
            <person name="McCusker W."/>
            <person name="McDonough S."/>
            <person name="Mehta T."/>
            <person name="Meldrim J."/>
            <person name="Meneus L."/>
            <person name="Mihai O."/>
            <person name="Mihalev A."/>
            <person name="Mihova T."/>
            <person name="Mittelman R."/>
            <person name="Mlenga V."/>
            <person name="Montmayeur A."/>
            <person name="Mulrain L."/>
            <person name="Navidi A."/>
            <person name="Naylor J."/>
            <person name="Negash T."/>
            <person name="Nguyen T."/>
            <person name="Nguyen N."/>
            <person name="Nicol R."/>
            <person name="Norbu C."/>
            <person name="Norbu N."/>
            <person name="Novod N."/>
            <person name="O'Neill B."/>
            <person name="Osman S."/>
            <person name="Markiewicz E."/>
            <person name="Oyono O.L."/>
            <person name="Patti C."/>
            <person name="Phunkhang P."/>
            <person name="Pierre F."/>
            <person name="Priest M."/>
            <person name="Raghuraman S."/>
            <person name="Rege F."/>
            <person name="Reyes R."/>
            <person name="Rise C."/>
            <person name="Rogov P."/>
            <person name="Ross K."/>
            <person name="Ryan E."/>
            <person name="Settipalli S."/>
            <person name="Shea T."/>
            <person name="Sherpa N."/>
            <person name="Shi L."/>
            <person name="Shih D."/>
            <person name="Sparrow T."/>
            <person name="Spaulding J."/>
            <person name="Stalker J."/>
            <person name="Stange-Thomann N."/>
            <person name="Stavropoulos S."/>
            <person name="Stone C."/>
            <person name="Strader C."/>
            <person name="Tesfaye S."/>
            <person name="Thomson T."/>
            <person name="Thoulutsang Y."/>
            <person name="Thoulutsang D."/>
            <person name="Topham K."/>
            <person name="Topping I."/>
            <person name="Tsamla T."/>
            <person name="Vassiliev H."/>
            <person name="Vo A."/>
            <person name="Wangchuk T."/>
            <person name="Wangdi T."/>
            <person name="Weiand M."/>
            <person name="Wilkinson J."/>
            <person name="Wilson A."/>
            <person name="Yadav S."/>
            <person name="Young G."/>
            <person name="Yu Q."/>
            <person name="Zembek L."/>
            <person name="Zhong D."/>
            <person name="Zimmer A."/>
            <person name="Zwirko Z."/>
            <person name="Jaffe D.B."/>
            <person name="Alvarez P."/>
            <person name="Brockman W."/>
            <person name="Butler J."/>
            <person name="Chin C."/>
            <person name="Gnerre S."/>
            <person name="Grabherr M."/>
            <person name="Kleber M."/>
            <person name="Mauceli E."/>
            <person name="MacCallum I."/>
        </authorList>
    </citation>
    <scope>NUCLEOTIDE SEQUENCE [LARGE SCALE GENOMIC DNA]</scope>
    <source>
        <strain evidence="12">Tucson 15010-1051.87</strain>
    </source>
</reference>
<dbReference type="FunCoup" id="B4LUS9">
    <property type="interactions" value="18"/>
</dbReference>
<evidence type="ECO:0000256" key="8">
    <source>
        <dbReference type="ARBA" id="ARBA00023170"/>
    </source>
</evidence>
<organism evidence="11 12">
    <name type="scientific">Drosophila virilis</name>
    <name type="common">Fruit fly</name>
    <dbReference type="NCBI Taxonomy" id="7244"/>
    <lineage>
        <taxon>Eukaryota</taxon>
        <taxon>Metazoa</taxon>
        <taxon>Ecdysozoa</taxon>
        <taxon>Arthropoda</taxon>
        <taxon>Hexapoda</taxon>
        <taxon>Insecta</taxon>
        <taxon>Pterygota</taxon>
        <taxon>Neoptera</taxon>
        <taxon>Endopterygota</taxon>
        <taxon>Diptera</taxon>
        <taxon>Brachycera</taxon>
        <taxon>Muscomorpha</taxon>
        <taxon>Ephydroidea</taxon>
        <taxon>Drosophilidae</taxon>
        <taxon>Drosophila</taxon>
    </lineage>
</organism>
<dbReference type="STRING" id="7244.B4LUS9"/>
<dbReference type="KEGG" id="dvi:6628998"/>
<name>B4LUS9_DROVI</name>
<accession>B4LUS9</accession>
<keyword evidence="9 10" id="KW-0807">Transducer</keyword>
<dbReference type="Pfam" id="PF02949">
    <property type="entry name" value="7tm_6"/>
    <property type="match status" value="1"/>
</dbReference>
<evidence type="ECO:0000313" key="12">
    <source>
        <dbReference type="Proteomes" id="UP000008792"/>
    </source>
</evidence>
<dbReference type="GO" id="GO:0005886">
    <property type="term" value="C:plasma membrane"/>
    <property type="evidence" value="ECO:0007669"/>
    <property type="project" value="UniProtKB-SubCell"/>
</dbReference>
<keyword evidence="2" id="KW-1003">Cell membrane</keyword>
<evidence type="ECO:0000256" key="10">
    <source>
        <dbReference type="RuleBase" id="RU351113"/>
    </source>
</evidence>
<keyword evidence="6 10" id="KW-1133">Transmembrane helix</keyword>
<dbReference type="HOGENOM" id="CLU_033399_8_1_1"/>
<evidence type="ECO:0000256" key="6">
    <source>
        <dbReference type="ARBA" id="ARBA00022989"/>
    </source>
</evidence>
<dbReference type="AlphaFoldDB" id="B4LUS9"/>
<feature type="transmembrane region" description="Helical" evidence="10">
    <location>
        <begin position="286"/>
        <end position="307"/>
    </location>
</feature>
<evidence type="ECO:0000256" key="4">
    <source>
        <dbReference type="ARBA" id="ARBA00022692"/>
    </source>
</evidence>